<dbReference type="InterPro" id="IPR001296">
    <property type="entry name" value="Glyco_trans_1"/>
</dbReference>
<dbReference type="PANTHER" id="PTHR12526:SF510">
    <property type="entry name" value="D-INOSITOL 3-PHOSPHATE GLYCOSYLTRANSFERASE"/>
    <property type="match status" value="1"/>
</dbReference>
<dbReference type="PANTHER" id="PTHR12526">
    <property type="entry name" value="GLYCOSYLTRANSFERASE"/>
    <property type="match status" value="1"/>
</dbReference>
<evidence type="ECO:0000313" key="4">
    <source>
        <dbReference type="EMBL" id="MDP1025751.1"/>
    </source>
</evidence>
<evidence type="ECO:0000259" key="3">
    <source>
        <dbReference type="Pfam" id="PF00534"/>
    </source>
</evidence>
<organism evidence="4 5">
    <name type="scientific">Sphingomonas aurea</name>
    <dbReference type="NCBI Taxonomy" id="3063994"/>
    <lineage>
        <taxon>Bacteria</taxon>
        <taxon>Pseudomonadati</taxon>
        <taxon>Pseudomonadota</taxon>
        <taxon>Alphaproteobacteria</taxon>
        <taxon>Sphingomonadales</taxon>
        <taxon>Sphingomonadaceae</taxon>
        <taxon>Sphingomonas</taxon>
    </lineage>
</organism>
<dbReference type="Pfam" id="PF00534">
    <property type="entry name" value="Glycos_transf_1"/>
    <property type="match status" value="1"/>
</dbReference>
<keyword evidence="5" id="KW-1185">Reference proteome</keyword>
<keyword evidence="1 4" id="KW-0328">Glycosyltransferase</keyword>
<dbReference type="RefSeq" id="WP_305171338.1">
    <property type="nucleotide sequence ID" value="NZ_JAUUDS010000001.1"/>
</dbReference>
<evidence type="ECO:0000313" key="5">
    <source>
        <dbReference type="Proteomes" id="UP001230685"/>
    </source>
</evidence>
<accession>A0ABT9EFK6</accession>
<comment type="caution">
    <text evidence="4">The sequence shown here is derived from an EMBL/GenBank/DDBJ whole genome shotgun (WGS) entry which is preliminary data.</text>
</comment>
<dbReference type="GO" id="GO:0016757">
    <property type="term" value="F:glycosyltransferase activity"/>
    <property type="evidence" value="ECO:0007669"/>
    <property type="project" value="UniProtKB-KW"/>
</dbReference>
<reference evidence="4 5" key="1">
    <citation type="submission" date="2023-07" db="EMBL/GenBank/DDBJ databases">
        <authorList>
            <person name="Kim M.K."/>
        </authorList>
    </citation>
    <scope>NUCLEOTIDE SEQUENCE [LARGE SCALE GENOMIC DNA]</scope>
    <source>
        <strain evidence="4 5">KR1UV-12</strain>
    </source>
</reference>
<dbReference type="Gene3D" id="3.40.50.2000">
    <property type="entry name" value="Glycogen Phosphorylase B"/>
    <property type="match status" value="2"/>
</dbReference>
<keyword evidence="2 4" id="KW-0808">Transferase</keyword>
<name>A0ABT9EFK6_9SPHN</name>
<sequence length="387" mass="40983">MPTTLIIVPSVPAAPDGDRLFMDIKALDGLTAYARGWPGPVRCLFRRGDRGTIAFGTSIAPADYPFDLVLVGDDPAADMSNFADAAVVLAAGDNHQDLQLVDAVSAPVVFIIEYTLATRLQITRLSMGVGLRAAKSLVWTIKTELRRRRTFRRSSGLQCNGTPAHAAYRRLAPNSLLYFDTRVPDALQIDAAQLAAKTAAMVAGDPLRIAFSGRLEPMKGADHLVKVAKALRNRGVPFSLDIYGDGSLRAAIVAEIAASGLDGQVAVKGPVPFDTVLVPKMIGEVDLFLCCHRQADPSCTYLETLSCGVPIVGYDNAAFRGVVELGDVGIAVPVDDPAAAAAAIADLASDRPRLVRMAGTAAKVGAAHSFEKVFATRLAHLREIAGL</sequence>
<feature type="domain" description="Glycosyl transferase family 1" evidence="3">
    <location>
        <begin position="204"/>
        <end position="362"/>
    </location>
</feature>
<dbReference type="SUPFAM" id="SSF53756">
    <property type="entry name" value="UDP-Glycosyltransferase/glycogen phosphorylase"/>
    <property type="match status" value="1"/>
</dbReference>
<protein>
    <submittedName>
        <fullName evidence="4">Glycosyltransferase</fullName>
        <ecNumber evidence="4">2.4.-.-</ecNumber>
    </submittedName>
</protein>
<evidence type="ECO:0000256" key="1">
    <source>
        <dbReference type="ARBA" id="ARBA00022676"/>
    </source>
</evidence>
<dbReference type="EC" id="2.4.-.-" evidence="4"/>
<dbReference type="Proteomes" id="UP001230685">
    <property type="component" value="Unassembled WGS sequence"/>
</dbReference>
<gene>
    <name evidence="4" type="ORF">Q5H91_00855</name>
</gene>
<evidence type="ECO:0000256" key="2">
    <source>
        <dbReference type="ARBA" id="ARBA00022679"/>
    </source>
</evidence>
<dbReference type="EMBL" id="JAUUDS010000001">
    <property type="protein sequence ID" value="MDP1025751.1"/>
    <property type="molecule type" value="Genomic_DNA"/>
</dbReference>
<proteinExistence type="predicted"/>